<dbReference type="AlphaFoldDB" id="A0A6A4SGB0"/>
<protein>
    <submittedName>
        <fullName evidence="1">Uncharacterized protein</fullName>
    </submittedName>
</protein>
<dbReference type="Proteomes" id="UP000438429">
    <property type="component" value="Unassembled WGS sequence"/>
</dbReference>
<gene>
    <name evidence="1" type="ORF">F2P81_014262</name>
</gene>
<evidence type="ECO:0000313" key="1">
    <source>
        <dbReference type="EMBL" id="KAF0034196.1"/>
    </source>
</evidence>
<comment type="caution">
    <text evidence="1">The sequence shown here is derived from an EMBL/GenBank/DDBJ whole genome shotgun (WGS) entry which is preliminary data.</text>
</comment>
<proteinExistence type="predicted"/>
<name>A0A6A4SGB0_SCOMX</name>
<accession>A0A6A4SGB0</accession>
<reference evidence="1 2" key="1">
    <citation type="submission" date="2019-06" db="EMBL/GenBank/DDBJ databases">
        <title>Draft genomes of female and male turbot (Scophthalmus maximus).</title>
        <authorList>
            <person name="Xu H."/>
            <person name="Xu X.-W."/>
            <person name="Shao C."/>
            <person name="Chen S."/>
        </authorList>
    </citation>
    <scope>NUCLEOTIDE SEQUENCE [LARGE SCALE GENOMIC DNA]</scope>
    <source>
        <strain evidence="1">Ysfricsl-2016a</strain>
        <tissue evidence="1">Blood</tissue>
    </source>
</reference>
<sequence>MILRARDKSPEIALKEIRKRKERKKITQPQTSRCRHCCSDNDPEGLAAVVLRHSSSYVCVRGLVGCDGYNTNGTSVRSRRADSPLSRRRRRQSCVQLRAVTWLEIGSNHHFHRLLRFKGEVKRSESHTWSWGGGGGGVTLKNSLSGADGLWIVQKEARLPPRGLPASPAAVWTPCSLRCTRRRCVCCQRKNSGR</sequence>
<dbReference type="EMBL" id="VEVO01000012">
    <property type="protein sequence ID" value="KAF0034196.1"/>
    <property type="molecule type" value="Genomic_DNA"/>
</dbReference>
<evidence type="ECO:0000313" key="2">
    <source>
        <dbReference type="Proteomes" id="UP000438429"/>
    </source>
</evidence>
<organism evidence="1 2">
    <name type="scientific">Scophthalmus maximus</name>
    <name type="common">Turbot</name>
    <name type="synonym">Psetta maxima</name>
    <dbReference type="NCBI Taxonomy" id="52904"/>
    <lineage>
        <taxon>Eukaryota</taxon>
        <taxon>Metazoa</taxon>
        <taxon>Chordata</taxon>
        <taxon>Craniata</taxon>
        <taxon>Vertebrata</taxon>
        <taxon>Euteleostomi</taxon>
        <taxon>Actinopterygii</taxon>
        <taxon>Neopterygii</taxon>
        <taxon>Teleostei</taxon>
        <taxon>Neoteleostei</taxon>
        <taxon>Acanthomorphata</taxon>
        <taxon>Carangaria</taxon>
        <taxon>Pleuronectiformes</taxon>
        <taxon>Pleuronectoidei</taxon>
        <taxon>Scophthalmidae</taxon>
        <taxon>Scophthalmus</taxon>
    </lineage>
</organism>